<dbReference type="InterPro" id="IPR037069">
    <property type="entry name" value="AcylCoA_DH/ox_N_sf"/>
</dbReference>
<reference evidence="11 12" key="1">
    <citation type="submission" date="2017-10" db="EMBL/GenBank/DDBJ databases">
        <title>Sedimentibacterium mangrovi gen. nov., sp. nov., a novel member of family Phyllobacteriacea isolated from mangrove sediment.</title>
        <authorList>
            <person name="Liao H."/>
            <person name="Tian Y."/>
        </authorList>
    </citation>
    <scope>NUCLEOTIDE SEQUENCE [LARGE SCALE GENOMIC DNA]</scope>
    <source>
        <strain evidence="11 12">X9-2-2</strain>
    </source>
</reference>
<evidence type="ECO:0000256" key="7">
    <source>
        <dbReference type="SAM" id="MobiDB-lite"/>
    </source>
</evidence>
<evidence type="ECO:0000256" key="2">
    <source>
        <dbReference type="ARBA" id="ARBA00009347"/>
    </source>
</evidence>
<dbReference type="InterPro" id="IPR009075">
    <property type="entry name" value="AcylCo_DH/oxidase_C"/>
</dbReference>
<dbReference type="Pfam" id="PF02770">
    <property type="entry name" value="Acyl-CoA_dh_M"/>
    <property type="match status" value="1"/>
</dbReference>
<dbReference type="SUPFAM" id="SSF47203">
    <property type="entry name" value="Acyl-CoA dehydrogenase C-terminal domain-like"/>
    <property type="match status" value="1"/>
</dbReference>
<dbReference type="CDD" id="cd00567">
    <property type="entry name" value="ACAD"/>
    <property type="match status" value="1"/>
</dbReference>
<evidence type="ECO:0000256" key="4">
    <source>
        <dbReference type="ARBA" id="ARBA00022827"/>
    </source>
</evidence>
<accession>A0A2G1QI08</accession>
<dbReference type="Proteomes" id="UP000221168">
    <property type="component" value="Unassembled WGS sequence"/>
</dbReference>
<dbReference type="InterPro" id="IPR009100">
    <property type="entry name" value="AcylCoA_DH/oxidase_NM_dom_sf"/>
</dbReference>
<dbReference type="InterPro" id="IPR046373">
    <property type="entry name" value="Acyl-CoA_Oxase/DH_mid-dom_sf"/>
</dbReference>
<dbReference type="Gene3D" id="1.10.540.10">
    <property type="entry name" value="Acyl-CoA dehydrogenase/oxidase, N-terminal domain"/>
    <property type="match status" value="1"/>
</dbReference>
<feature type="domain" description="Acyl-CoA dehydrogenase/oxidase C-terminal" evidence="8">
    <location>
        <begin position="231"/>
        <end position="366"/>
    </location>
</feature>
<dbReference type="InterPro" id="IPR036250">
    <property type="entry name" value="AcylCo_DH-like_C"/>
</dbReference>
<dbReference type="InterPro" id="IPR006091">
    <property type="entry name" value="Acyl-CoA_Oxase/DH_mid-dom"/>
</dbReference>
<dbReference type="InterPro" id="IPR050741">
    <property type="entry name" value="Acyl-CoA_dehydrogenase"/>
</dbReference>
<dbReference type="Pfam" id="PF00441">
    <property type="entry name" value="Acyl-CoA_dh_1"/>
    <property type="match status" value="1"/>
</dbReference>
<comment type="caution">
    <text evidence="11">The sequence shown here is derived from an EMBL/GenBank/DDBJ whole genome shotgun (WGS) entry which is preliminary data.</text>
</comment>
<sequence length="407" mass="43105">MTVAQPRSITSARFGYDAREWELFDAARAIARRHAPGANRPLGPKQLSAVFQELAALGYLGSLLPADAGGAPLTPLQFAALVEGLAPELTLIGNHSVQRYLHEFGSDEQRARFMPGLLSGQDIGAIAITEPGAGSNLGGLATTARRIDDGYELNGRKTWVTHGMHASFAIVLARLDNGGGGAMPTRFIVPVETPGLIRRPLDPRGLRHLTFAEITLENCRISPDLRLGAEGEGTSGAKKAFPIARVLAALQSIGIARAALDVVGDFLRHRMVANGPLSASALVQDGYASLVGRCHAARLLALKSIEELDTENAIAGASAAKSLCCGLAVEVCRWASDTIGSAALERSHPIRRLANDAAMMAVVDGTPVLNNLVAGRRALRGELAWSATKAERGKEPREPRAAMEMKQ</sequence>
<protein>
    <recommendedName>
        <fullName evidence="13">Acyl-CoA dehydrogenase</fullName>
    </recommendedName>
</protein>
<dbReference type="GO" id="GO:0003995">
    <property type="term" value="F:acyl-CoA dehydrogenase activity"/>
    <property type="evidence" value="ECO:0007669"/>
    <property type="project" value="TreeGrafter"/>
</dbReference>
<evidence type="ECO:0000259" key="10">
    <source>
        <dbReference type="Pfam" id="PF02771"/>
    </source>
</evidence>
<dbReference type="Gene3D" id="1.20.140.10">
    <property type="entry name" value="Butyryl-CoA Dehydrogenase, subunit A, domain 3"/>
    <property type="match status" value="1"/>
</dbReference>
<dbReference type="GO" id="GO:0050660">
    <property type="term" value="F:flavin adenine dinucleotide binding"/>
    <property type="evidence" value="ECO:0007669"/>
    <property type="project" value="InterPro"/>
</dbReference>
<evidence type="ECO:0000256" key="1">
    <source>
        <dbReference type="ARBA" id="ARBA00001974"/>
    </source>
</evidence>
<comment type="similarity">
    <text evidence="2 6">Belongs to the acyl-CoA dehydrogenase family.</text>
</comment>
<dbReference type="PANTHER" id="PTHR48083:SF2">
    <property type="entry name" value="MEDIUM-CHAIN SPECIFIC ACYL-COA DEHYDROGENASE, MITOCHONDRIAL"/>
    <property type="match status" value="1"/>
</dbReference>
<dbReference type="AlphaFoldDB" id="A0A2G1QI08"/>
<dbReference type="PANTHER" id="PTHR48083">
    <property type="entry name" value="MEDIUM-CHAIN SPECIFIC ACYL-COA DEHYDROGENASE, MITOCHONDRIAL-RELATED"/>
    <property type="match status" value="1"/>
</dbReference>
<dbReference type="Gene3D" id="2.40.110.10">
    <property type="entry name" value="Butyryl-CoA Dehydrogenase, subunit A, domain 2"/>
    <property type="match status" value="1"/>
</dbReference>
<evidence type="ECO:0000259" key="9">
    <source>
        <dbReference type="Pfam" id="PF02770"/>
    </source>
</evidence>
<gene>
    <name evidence="11" type="ORF">CSC94_22460</name>
</gene>
<dbReference type="Pfam" id="PF02771">
    <property type="entry name" value="Acyl-CoA_dh_N"/>
    <property type="match status" value="1"/>
</dbReference>
<evidence type="ECO:0000313" key="11">
    <source>
        <dbReference type="EMBL" id="PHP64838.1"/>
    </source>
</evidence>
<dbReference type="SUPFAM" id="SSF56645">
    <property type="entry name" value="Acyl-CoA dehydrogenase NM domain-like"/>
    <property type="match status" value="1"/>
</dbReference>
<evidence type="ECO:0000256" key="6">
    <source>
        <dbReference type="RuleBase" id="RU362125"/>
    </source>
</evidence>
<keyword evidence="5 6" id="KW-0560">Oxidoreductase</keyword>
<keyword evidence="3 6" id="KW-0285">Flavoprotein</keyword>
<evidence type="ECO:0000256" key="5">
    <source>
        <dbReference type="ARBA" id="ARBA00023002"/>
    </source>
</evidence>
<feature type="region of interest" description="Disordered" evidence="7">
    <location>
        <begin position="387"/>
        <end position="407"/>
    </location>
</feature>
<dbReference type="RefSeq" id="WP_099308622.1">
    <property type="nucleotide sequence ID" value="NZ_PDVP01000022.1"/>
</dbReference>
<name>A0A2G1QI08_9HYPH</name>
<dbReference type="GO" id="GO:0033539">
    <property type="term" value="P:fatty acid beta-oxidation using acyl-CoA dehydrogenase"/>
    <property type="evidence" value="ECO:0007669"/>
    <property type="project" value="TreeGrafter"/>
</dbReference>
<keyword evidence="4 6" id="KW-0274">FAD</keyword>
<feature type="compositionally biased region" description="Basic and acidic residues" evidence="7">
    <location>
        <begin position="389"/>
        <end position="407"/>
    </location>
</feature>
<evidence type="ECO:0008006" key="13">
    <source>
        <dbReference type="Google" id="ProtNLM"/>
    </source>
</evidence>
<organism evidence="11 12">
    <name type="scientific">Zhengella mangrovi</name>
    <dbReference type="NCBI Taxonomy" id="1982044"/>
    <lineage>
        <taxon>Bacteria</taxon>
        <taxon>Pseudomonadati</taxon>
        <taxon>Pseudomonadota</taxon>
        <taxon>Alphaproteobacteria</taxon>
        <taxon>Hyphomicrobiales</taxon>
        <taxon>Notoacmeibacteraceae</taxon>
        <taxon>Zhengella</taxon>
    </lineage>
</organism>
<evidence type="ECO:0000259" key="8">
    <source>
        <dbReference type="Pfam" id="PF00441"/>
    </source>
</evidence>
<feature type="domain" description="Acyl-CoA oxidase/dehydrogenase middle" evidence="9">
    <location>
        <begin position="125"/>
        <end position="219"/>
    </location>
</feature>
<keyword evidence="12" id="KW-1185">Reference proteome</keyword>
<feature type="domain" description="Acyl-CoA dehydrogenase/oxidase N-terminal" evidence="10">
    <location>
        <begin position="23"/>
        <end position="121"/>
    </location>
</feature>
<proteinExistence type="inferred from homology"/>
<dbReference type="EMBL" id="PDVP01000022">
    <property type="protein sequence ID" value="PHP64838.1"/>
    <property type="molecule type" value="Genomic_DNA"/>
</dbReference>
<dbReference type="GO" id="GO:0005737">
    <property type="term" value="C:cytoplasm"/>
    <property type="evidence" value="ECO:0007669"/>
    <property type="project" value="TreeGrafter"/>
</dbReference>
<comment type="cofactor">
    <cofactor evidence="1 6">
        <name>FAD</name>
        <dbReference type="ChEBI" id="CHEBI:57692"/>
    </cofactor>
</comment>
<evidence type="ECO:0000256" key="3">
    <source>
        <dbReference type="ARBA" id="ARBA00022630"/>
    </source>
</evidence>
<evidence type="ECO:0000313" key="12">
    <source>
        <dbReference type="Proteomes" id="UP000221168"/>
    </source>
</evidence>
<dbReference type="InterPro" id="IPR013786">
    <property type="entry name" value="AcylCoA_DH/ox_N"/>
</dbReference>
<dbReference type="OrthoDB" id="9775090at2"/>